<dbReference type="PANTHER" id="PTHR32385">
    <property type="entry name" value="MANNOSYL PHOSPHORYLINOSITOL CERAMIDE SYNTHASE"/>
    <property type="match status" value="1"/>
</dbReference>
<dbReference type="Pfam" id="PF04488">
    <property type="entry name" value="Gly_transf_sug"/>
    <property type="match status" value="1"/>
</dbReference>
<evidence type="ECO:0000313" key="2">
    <source>
        <dbReference type="EMBL" id="RHM97305.1"/>
    </source>
</evidence>
<gene>
    <name evidence="2" type="ORF">DWZ34_07425</name>
</gene>
<keyword evidence="1" id="KW-0808">Transferase</keyword>
<name>A0A415T6J5_9BACT</name>
<dbReference type="InterPro" id="IPR007577">
    <property type="entry name" value="GlycoTrfase_DXD_sugar-bd_CS"/>
</dbReference>
<dbReference type="SUPFAM" id="SSF53448">
    <property type="entry name" value="Nucleotide-diphospho-sugar transferases"/>
    <property type="match status" value="1"/>
</dbReference>
<dbReference type="Gene3D" id="3.90.550.20">
    <property type="match status" value="1"/>
</dbReference>
<protein>
    <submittedName>
        <fullName evidence="2">Polysaccharide biosynthesis protein</fullName>
    </submittedName>
</protein>
<evidence type="ECO:0000313" key="3">
    <source>
        <dbReference type="Proteomes" id="UP000285109"/>
    </source>
</evidence>
<dbReference type="GO" id="GO:0000030">
    <property type="term" value="F:mannosyltransferase activity"/>
    <property type="evidence" value="ECO:0007669"/>
    <property type="project" value="TreeGrafter"/>
</dbReference>
<proteinExistence type="predicted"/>
<dbReference type="PANTHER" id="PTHR32385:SF15">
    <property type="entry name" value="INOSITOL PHOSPHOCERAMIDE MANNOSYLTRANSFERASE 1"/>
    <property type="match status" value="1"/>
</dbReference>
<dbReference type="GO" id="GO:0051999">
    <property type="term" value="P:mannosyl-inositol phosphorylceramide biosynthetic process"/>
    <property type="evidence" value="ECO:0007669"/>
    <property type="project" value="TreeGrafter"/>
</dbReference>
<sequence length="250" mass="29290">MIPKIIHFCWLSNDPYPKEIRQCMDSWEKVMPDYEIKLWNMETFDVSSAPVYVQEAIKARKWAFAADYIRMYALYTEGGIYLDSDVKILKRFDDFLHYSFFSSMEYHTSQIERDGTMAYIDKNGKRTADVYISGIQIQAAVMGAQKGTQFLKDVLDWYQDKHFINQDGSLAIDVLSPYIYARIAENYGFIYKDQDQELDDNMKIFRSEIFAGNKHEVTPASYAIHYCAHSWKKKLIHKILKAIAGLFPRE</sequence>
<dbReference type="Proteomes" id="UP000285109">
    <property type="component" value="Unassembled WGS sequence"/>
</dbReference>
<dbReference type="InterPro" id="IPR051706">
    <property type="entry name" value="Glycosyltransferase_domain"/>
</dbReference>
<dbReference type="InterPro" id="IPR029044">
    <property type="entry name" value="Nucleotide-diphossugar_trans"/>
</dbReference>
<dbReference type="GO" id="GO:0016020">
    <property type="term" value="C:membrane"/>
    <property type="evidence" value="ECO:0007669"/>
    <property type="project" value="GOC"/>
</dbReference>
<reference evidence="2 3" key="1">
    <citation type="submission" date="2018-08" db="EMBL/GenBank/DDBJ databases">
        <title>A genome reference for cultivated species of the human gut microbiota.</title>
        <authorList>
            <person name="Zou Y."/>
            <person name="Xue W."/>
            <person name="Luo G."/>
        </authorList>
    </citation>
    <scope>NUCLEOTIDE SEQUENCE [LARGE SCALE GENOMIC DNA]</scope>
    <source>
        <strain evidence="2 3">AF31-28B-AC</strain>
    </source>
</reference>
<accession>A0A415T6J5</accession>
<comment type="caution">
    <text evidence="2">The sequence shown here is derived from an EMBL/GenBank/DDBJ whole genome shotgun (WGS) entry which is preliminary data.</text>
</comment>
<dbReference type="AlphaFoldDB" id="A0A415T6J5"/>
<dbReference type="EMBL" id="QRQK01000012">
    <property type="protein sequence ID" value="RHM97305.1"/>
    <property type="molecule type" value="Genomic_DNA"/>
</dbReference>
<dbReference type="RefSeq" id="WP_118494263.1">
    <property type="nucleotide sequence ID" value="NZ_CASFMT010000005.1"/>
</dbReference>
<evidence type="ECO:0000256" key="1">
    <source>
        <dbReference type="ARBA" id="ARBA00022679"/>
    </source>
</evidence>
<organism evidence="2 3">
    <name type="scientific">Phocaeicola plebeius</name>
    <dbReference type="NCBI Taxonomy" id="310297"/>
    <lineage>
        <taxon>Bacteria</taxon>
        <taxon>Pseudomonadati</taxon>
        <taxon>Bacteroidota</taxon>
        <taxon>Bacteroidia</taxon>
        <taxon>Bacteroidales</taxon>
        <taxon>Bacteroidaceae</taxon>
        <taxon>Phocaeicola</taxon>
    </lineage>
</organism>